<keyword evidence="4 6" id="KW-1133">Transmembrane helix</keyword>
<dbReference type="GO" id="GO:0042761">
    <property type="term" value="P:very long-chain fatty acid biosynthetic process"/>
    <property type="evidence" value="ECO:0007669"/>
    <property type="project" value="TreeGrafter"/>
</dbReference>
<sequence length="227" mass="26432">MTFTWKMNSLVCLNRNRKTKLCPETYSTIDSNCSPPLDSYELSHLTRASSFRYQVQVFLAEYIGPLFIYLLFYFRVPYIYSQQDAFTSSSNSVVTLACACHTCHYIKRLIETIFVHRFSHGTMPLRTIVRNCVYYWTFSAWLAFYINHPLYTPPCKSSIIQTNHSLCEAGNFSIHVALNNLKAEGGTKCRKFPLPTKNPFTWLFFLVSCPNYTYEVNISCFYDYGML</sequence>
<dbReference type="GeneTree" id="ENSGT00950000182886"/>
<reference evidence="9" key="1">
    <citation type="submission" date="2018-06" db="EMBL/GenBank/DDBJ databases">
        <title>Genome assembly of Danube salmon.</title>
        <authorList>
            <person name="Macqueen D.J."/>
            <person name="Gundappa M.K."/>
        </authorList>
    </citation>
    <scope>NUCLEOTIDE SEQUENCE [LARGE SCALE GENOMIC DNA]</scope>
</reference>
<protein>
    <submittedName>
        <fullName evidence="8">Trans-2,3-enoyl-CoA reductase-like 2a</fullName>
    </submittedName>
</protein>
<dbReference type="InterPro" id="IPR039357">
    <property type="entry name" value="SRD5A/TECR"/>
</dbReference>
<keyword evidence="5 6" id="KW-0472">Membrane</keyword>
<dbReference type="AlphaFoldDB" id="A0A4W5JT63"/>
<evidence type="ECO:0000256" key="2">
    <source>
        <dbReference type="ARBA" id="ARBA00007742"/>
    </source>
</evidence>
<dbReference type="Ensembl" id="ENSHHUT00000003088.1">
    <property type="protein sequence ID" value="ENSHHUP00000002984.1"/>
    <property type="gene ID" value="ENSHHUG00000001751.1"/>
</dbReference>
<dbReference type="InterPro" id="IPR001104">
    <property type="entry name" value="3-oxo-5_a-steroid_4-DH_C"/>
</dbReference>
<reference evidence="8" key="2">
    <citation type="submission" date="2025-08" db="UniProtKB">
        <authorList>
            <consortium name="Ensembl"/>
        </authorList>
    </citation>
    <scope>IDENTIFICATION</scope>
</reference>
<evidence type="ECO:0000313" key="8">
    <source>
        <dbReference type="Ensembl" id="ENSHHUP00000002984.1"/>
    </source>
</evidence>
<comment type="subcellular location">
    <subcellularLocation>
        <location evidence="1">Membrane</location>
        <topology evidence="1">Multi-pass membrane protein</topology>
    </subcellularLocation>
</comment>
<organism evidence="8 9">
    <name type="scientific">Hucho hucho</name>
    <name type="common">huchen</name>
    <dbReference type="NCBI Taxonomy" id="62062"/>
    <lineage>
        <taxon>Eukaryota</taxon>
        <taxon>Metazoa</taxon>
        <taxon>Chordata</taxon>
        <taxon>Craniata</taxon>
        <taxon>Vertebrata</taxon>
        <taxon>Euteleostomi</taxon>
        <taxon>Actinopterygii</taxon>
        <taxon>Neopterygii</taxon>
        <taxon>Teleostei</taxon>
        <taxon>Protacanthopterygii</taxon>
        <taxon>Salmoniformes</taxon>
        <taxon>Salmonidae</taxon>
        <taxon>Salmoninae</taxon>
        <taxon>Hucho</taxon>
    </lineage>
</organism>
<evidence type="ECO:0000256" key="3">
    <source>
        <dbReference type="ARBA" id="ARBA00022692"/>
    </source>
</evidence>
<accession>A0A4W5JT63</accession>
<dbReference type="Pfam" id="PF02544">
    <property type="entry name" value="Steroid_dh"/>
    <property type="match status" value="1"/>
</dbReference>
<name>A0A4W5JT63_9TELE</name>
<reference evidence="8" key="3">
    <citation type="submission" date="2025-09" db="UniProtKB">
        <authorList>
            <consortium name="Ensembl"/>
        </authorList>
    </citation>
    <scope>IDENTIFICATION</scope>
</reference>
<keyword evidence="3 6" id="KW-0812">Transmembrane</keyword>
<evidence type="ECO:0000256" key="5">
    <source>
        <dbReference type="ARBA" id="ARBA00023136"/>
    </source>
</evidence>
<evidence type="ECO:0000256" key="6">
    <source>
        <dbReference type="SAM" id="Phobius"/>
    </source>
</evidence>
<dbReference type="PROSITE" id="PS50244">
    <property type="entry name" value="S5A_REDUCTASE"/>
    <property type="match status" value="1"/>
</dbReference>
<dbReference type="PANTHER" id="PTHR10556">
    <property type="entry name" value="3-OXO-5-ALPHA-STEROID 4-DEHYDROGENASE"/>
    <property type="match status" value="1"/>
</dbReference>
<dbReference type="PANTHER" id="PTHR10556:SF59">
    <property type="entry name" value="STEROID 5-ALPHA REDUCTASE C-TERMINAL DOMAIN-CONTAINING PROTEIN"/>
    <property type="match status" value="1"/>
</dbReference>
<evidence type="ECO:0000259" key="7">
    <source>
        <dbReference type="Pfam" id="PF02544"/>
    </source>
</evidence>
<evidence type="ECO:0000256" key="4">
    <source>
        <dbReference type="ARBA" id="ARBA00022989"/>
    </source>
</evidence>
<comment type="similarity">
    <text evidence="2">Belongs to the steroid 5-alpha reductase family.</text>
</comment>
<keyword evidence="9" id="KW-1185">Reference proteome</keyword>
<feature type="transmembrane region" description="Helical" evidence="6">
    <location>
        <begin position="53"/>
        <end position="74"/>
    </location>
</feature>
<dbReference type="Proteomes" id="UP000314982">
    <property type="component" value="Unassembled WGS sequence"/>
</dbReference>
<feature type="domain" description="3-oxo-5-alpha-steroid 4-dehydrogenase C-terminal" evidence="7">
    <location>
        <begin position="122"/>
        <end position="222"/>
    </location>
</feature>
<evidence type="ECO:0000313" key="9">
    <source>
        <dbReference type="Proteomes" id="UP000314982"/>
    </source>
</evidence>
<evidence type="ECO:0000256" key="1">
    <source>
        <dbReference type="ARBA" id="ARBA00004141"/>
    </source>
</evidence>
<proteinExistence type="inferred from homology"/>
<dbReference type="GO" id="GO:0016627">
    <property type="term" value="F:oxidoreductase activity, acting on the CH-CH group of donors"/>
    <property type="evidence" value="ECO:0007669"/>
    <property type="project" value="InterPro"/>
</dbReference>
<dbReference type="GO" id="GO:0016020">
    <property type="term" value="C:membrane"/>
    <property type="evidence" value="ECO:0007669"/>
    <property type="project" value="UniProtKB-SubCell"/>
</dbReference>